<dbReference type="AlphaFoldDB" id="A0A2H1EHP3"/>
<keyword evidence="2" id="KW-1185">Reference proteome</keyword>
<dbReference type="RefSeq" id="WP_101010208.1">
    <property type="nucleotide sequence ID" value="NZ_FRFC01000004.1"/>
</dbReference>
<sequence>MKFSILLVVATVLASAMVVPIGSSYAANFTATSAGVQTNTGQPITNHTMPMMNSTGMNQTGMSMTNSSTKSQTNMPLMNSTGMNQTMTSSTIVPNANDTKAAQKVSDFIHQAISDFNQQGIETKQAIADCRDKLQSASPDQISGVRNGYCTTNLSAIKLKYQNERSQYADLIKNYRQSVMVIINDAHGLPVSKSTLGDALTQLGMMMHSSSGMMSRASTLNNTNCVNTSGLPTGRC</sequence>
<reference evidence="2" key="1">
    <citation type="submission" date="2016-12" db="EMBL/GenBank/DDBJ databases">
        <authorList>
            <person name="Herbold C."/>
        </authorList>
    </citation>
    <scope>NUCLEOTIDE SEQUENCE [LARGE SCALE GENOMIC DNA]</scope>
</reference>
<evidence type="ECO:0000313" key="2">
    <source>
        <dbReference type="Proteomes" id="UP000232412"/>
    </source>
</evidence>
<organism evidence="1 2">
    <name type="scientific">Nitrosotalea sinensis</name>
    <dbReference type="NCBI Taxonomy" id="1499975"/>
    <lineage>
        <taxon>Archaea</taxon>
        <taxon>Nitrososphaerota</taxon>
        <taxon>Nitrososphaeria</taxon>
        <taxon>Nitrosotaleales</taxon>
        <taxon>Nitrosotaleaceae</taxon>
        <taxon>Nitrosotalea</taxon>
    </lineage>
</organism>
<evidence type="ECO:0000313" key="1">
    <source>
        <dbReference type="EMBL" id="SHO46313.1"/>
    </source>
</evidence>
<protein>
    <submittedName>
        <fullName evidence="1">Uncharacterized protein</fullName>
    </submittedName>
</protein>
<dbReference type="EMBL" id="FRFC01000004">
    <property type="protein sequence ID" value="SHO46313.1"/>
    <property type="molecule type" value="Genomic_DNA"/>
</dbReference>
<dbReference type="OrthoDB" id="385609at2157"/>
<name>A0A2H1EHP3_9ARCH</name>
<accession>A0A2H1EHP3</accession>
<gene>
    <name evidence="1" type="ORF">NSIN_30061</name>
</gene>
<proteinExistence type="predicted"/>
<dbReference type="Proteomes" id="UP000232412">
    <property type="component" value="Unassembled WGS sequence"/>
</dbReference>